<feature type="transmembrane region" description="Helical" evidence="5">
    <location>
        <begin position="295"/>
        <end position="320"/>
    </location>
</feature>
<keyword evidence="4 5" id="KW-0472">Membrane</keyword>
<keyword evidence="3 5" id="KW-1133">Transmembrane helix</keyword>
<feature type="transmembrane region" description="Helical" evidence="5">
    <location>
        <begin position="21"/>
        <end position="41"/>
    </location>
</feature>
<feature type="transmembrane region" description="Helical" evidence="5">
    <location>
        <begin position="244"/>
        <end position="270"/>
    </location>
</feature>
<feature type="transmembrane region" description="Helical" evidence="5">
    <location>
        <begin position="96"/>
        <end position="116"/>
    </location>
</feature>
<feature type="transmembrane region" description="Helical" evidence="5">
    <location>
        <begin position="431"/>
        <end position="448"/>
    </location>
</feature>
<feature type="domain" description="Amino acid permease/ SLC12A" evidence="6">
    <location>
        <begin position="39"/>
        <end position="440"/>
    </location>
</feature>
<evidence type="ECO:0000313" key="7">
    <source>
        <dbReference type="EMBL" id="NGN44192.1"/>
    </source>
</evidence>
<evidence type="ECO:0000259" key="6">
    <source>
        <dbReference type="Pfam" id="PF00324"/>
    </source>
</evidence>
<accession>A0A7C9VG58</accession>
<feature type="transmembrane region" description="Helical" evidence="5">
    <location>
        <begin position="203"/>
        <end position="223"/>
    </location>
</feature>
<feature type="transmembrane region" description="Helical" evidence="5">
    <location>
        <begin position="162"/>
        <end position="183"/>
    </location>
</feature>
<dbReference type="GO" id="GO:0016020">
    <property type="term" value="C:membrane"/>
    <property type="evidence" value="ECO:0007669"/>
    <property type="project" value="UniProtKB-SubCell"/>
</dbReference>
<dbReference type="PIRSF" id="PIRSF006060">
    <property type="entry name" value="AA_transporter"/>
    <property type="match status" value="1"/>
</dbReference>
<dbReference type="Pfam" id="PF00324">
    <property type="entry name" value="AA_permease"/>
    <property type="match status" value="1"/>
</dbReference>
<evidence type="ECO:0000256" key="1">
    <source>
        <dbReference type="ARBA" id="ARBA00004141"/>
    </source>
</evidence>
<organism evidence="7 8">
    <name type="scientific">Mesorhizobium zhangyense</name>
    <dbReference type="NCBI Taxonomy" id="1776730"/>
    <lineage>
        <taxon>Bacteria</taxon>
        <taxon>Pseudomonadati</taxon>
        <taxon>Pseudomonadota</taxon>
        <taxon>Alphaproteobacteria</taxon>
        <taxon>Hyphomicrobiales</taxon>
        <taxon>Phyllobacteriaceae</taxon>
        <taxon>Mesorhizobium</taxon>
    </lineage>
</organism>
<evidence type="ECO:0000256" key="5">
    <source>
        <dbReference type="SAM" id="Phobius"/>
    </source>
</evidence>
<dbReference type="InterPro" id="IPR050367">
    <property type="entry name" value="APC_superfamily"/>
</dbReference>
<name>A0A7C9VG58_9HYPH</name>
<evidence type="ECO:0000256" key="3">
    <source>
        <dbReference type="ARBA" id="ARBA00022989"/>
    </source>
</evidence>
<protein>
    <submittedName>
        <fullName evidence="7">Amino acid permease</fullName>
    </submittedName>
</protein>
<dbReference type="PANTHER" id="PTHR42770:SF7">
    <property type="entry name" value="MEMBRANE PROTEIN"/>
    <property type="match status" value="1"/>
</dbReference>
<keyword evidence="2 5" id="KW-0812">Transmembrane</keyword>
<feature type="transmembrane region" description="Helical" evidence="5">
    <location>
        <begin position="53"/>
        <end position="75"/>
    </location>
</feature>
<feature type="transmembrane region" description="Helical" evidence="5">
    <location>
        <begin position="136"/>
        <end position="155"/>
    </location>
</feature>
<dbReference type="GO" id="GO:0055085">
    <property type="term" value="P:transmembrane transport"/>
    <property type="evidence" value="ECO:0007669"/>
    <property type="project" value="InterPro"/>
</dbReference>
<evidence type="ECO:0000313" key="8">
    <source>
        <dbReference type="Proteomes" id="UP000481252"/>
    </source>
</evidence>
<sequence length="469" mass="51662">MTDAAITTSPSTVAPGQRVSLLRVLGPAHVWALGVGIVLVGEYTGWNFAVDKGGSLAALIVCWFIGLLYTSVAMIDSEVTSTVAAAGGQYAQAKHIVGPLMAFNVALYLVFAYTMLEVSDAILVGDLIVTVAGTEGLERHAFVVLTIVVLAWLNYRGVLMTLNVNFVITAIAYVAIIILFFSVQPWSQGTVLKLGDLITPENALPYGWIGVLAAFHFGIWFYLGIEGTTQAAEEVRSPARSLPYGTMAGMITLLIGAAMTWYVCASLLPWEYLGFTFFPLFDAARATGSGFLETLLFWGTVLAAVASANGCINDAARAWFSLGRDRYLPTWFSAVHPKYRTPYRSILFLLPIALAFAFIADLNQAITFSILSGLLGYTFMSINIMMFRRKWPLGSIRRGYTHPFHPMPAIALLSICVITYFAVFLGYGSQLIAMTLFYIVVSIWFHFYRYKYVRRGDQFTMPWPKPIGY</sequence>
<dbReference type="EMBL" id="JAAKZG010000014">
    <property type="protein sequence ID" value="NGN44192.1"/>
    <property type="molecule type" value="Genomic_DNA"/>
</dbReference>
<dbReference type="RefSeq" id="WP_165120592.1">
    <property type="nucleotide sequence ID" value="NZ_JAAKZG010000014.1"/>
</dbReference>
<feature type="transmembrane region" description="Helical" evidence="5">
    <location>
        <begin position="366"/>
        <end position="386"/>
    </location>
</feature>
<proteinExistence type="predicted"/>
<feature type="transmembrane region" description="Helical" evidence="5">
    <location>
        <begin position="407"/>
        <end position="425"/>
    </location>
</feature>
<dbReference type="PANTHER" id="PTHR42770">
    <property type="entry name" value="AMINO ACID TRANSPORTER-RELATED"/>
    <property type="match status" value="1"/>
</dbReference>
<feature type="transmembrane region" description="Helical" evidence="5">
    <location>
        <begin position="341"/>
        <end position="360"/>
    </location>
</feature>
<comment type="subcellular location">
    <subcellularLocation>
        <location evidence="1">Membrane</location>
        <topology evidence="1">Multi-pass membrane protein</topology>
    </subcellularLocation>
</comment>
<dbReference type="AlphaFoldDB" id="A0A7C9VG58"/>
<dbReference type="InterPro" id="IPR004841">
    <property type="entry name" value="AA-permease/SLC12A_dom"/>
</dbReference>
<keyword evidence="8" id="KW-1185">Reference proteome</keyword>
<dbReference type="Gene3D" id="1.20.1740.10">
    <property type="entry name" value="Amino acid/polyamine transporter I"/>
    <property type="match status" value="1"/>
</dbReference>
<dbReference type="Proteomes" id="UP000481252">
    <property type="component" value="Unassembled WGS sequence"/>
</dbReference>
<evidence type="ECO:0000256" key="2">
    <source>
        <dbReference type="ARBA" id="ARBA00022692"/>
    </source>
</evidence>
<reference evidence="7 8" key="1">
    <citation type="submission" date="2020-02" db="EMBL/GenBank/DDBJ databases">
        <title>Genome sequence of the type strain CGMCC 1.15528 of Mesorhizobium zhangyense.</title>
        <authorList>
            <person name="Gao J."/>
            <person name="Sun J."/>
        </authorList>
    </citation>
    <scope>NUCLEOTIDE SEQUENCE [LARGE SCALE GENOMIC DNA]</scope>
    <source>
        <strain evidence="7 8">CGMCC 1.15528</strain>
    </source>
</reference>
<gene>
    <name evidence="7" type="ORF">G6N74_24285</name>
</gene>
<evidence type="ECO:0000256" key="4">
    <source>
        <dbReference type="ARBA" id="ARBA00023136"/>
    </source>
</evidence>
<comment type="caution">
    <text evidence="7">The sequence shown here is derived from an EMBL/GenBank/DDBJ whole genome shotgun (WGS) entry which is preliminary data.</text>
</comment>